<dbReference type="EMBL" id="BLBS01000043">
    <property type="protein sequence ID" value="GET90800.1"/>
    <property type="molecule type" value="Genomic_DNA"/>
</dbReference>
<dbReference type="Proteomes" id="UP000419144">
    <property type="component" value="Unassembled WGS sequence"/>
</dbReference>
<reference evidence="3" key="1">
    <citation type="submission" date="2019-11" db="EMBL/GenBank/DDBJ databases">
        <title>Leishmania tarentolae CDS.</title>
        <authorList>
            <person name="Goto Y."/>
            <person name="Yamagishi J."/>
        </authorList>
    </citation>
    <scope>NUCLEOTIDE SEQUENCE [LARGE SCALE GENOMIC DNA]</scope>
    <source>
        <strain evidence="3">Parrot Tar II</strain>
    </source>
</reference>
<gene>
    <name evidence="3" type="ORF">LtaPh_3019900</name>
</gene>
<organism evidence="3 4">
    <name type="scientific">Leishmania tarentolae</name>
    <name type="common">Sauroleishmania tarentolae</name>
    <dbReference type="NCBI Taxonomy" id="5689"/>
    <lineage>
        <taxon>Eukaryota</taxon>
        <taxon>Discoba</taxon>
        <taxon>Euglenozoa</taxon>
        <taxon>Kinetoplastea</taxon>
        <taxon>Metakinetoplastina</taxon>
        <taxon>Trypanosomatida</taxon>
        <taxon>Trypanosomatidae</taxon>
        <taxon>Leishmaniinae</taxon>
        <taxon>Leishmania</taxon>
        <taxon>lizard Leishmania</taxon>
    </lineage>
</organism>
<sequence length="404" mass="45300">MEYVGCSVRIFHWVHSRVSALRNVSSTHIRVRKYKRTGESASRDASCRNRPWRFILFFFFECTLVCACVLCFPFGGDMPRGHKCIDELLLSMRLRRLFARVHERERLRHLYPNDVCASWSHASSRPLQTLKHLSAPEKSISKLAWAPVCFAEEANNASSQTEAEDQPSKRVSADLGTSPRDPRPFANSAVPQLSFLMNASFLHETSLFVLLLRHPLPSSSLAPLTALSERGPLQIHSHGTVAAETTHYILQNDLWRSCLPDSVEATWLRAATPAIDVQLEIGAKTNPTTGHYQAPVDSMNEHGGAHAAALACLDSHDYLEHLMWPTHAAAAVRPDLVADCVWFDVSSVRSHALHYYNDAFWVPFSRSHSFAAWHHASLCATLESPYVAASAEVMKWIGDLYICE</sequence>
<dbReference type="OrthoDB" id="265681at2759"/>
<evidence type="ECO:0000256" key="2">
    <source>
        <dbReference type="SAM" id="Phobius"/>
    </source>
</evidence>
<keyword evidence="2" id="KW-0812">Transmembrane</keyword>
<feature type="region of interest" description="Disordered" evidence="1">
    <location>
        <begin position="156"/>
        <end position="183"/>
    </location>
</feature>
<comment type="caution">
    <text evidence="3">The sequence shown here is derived from an EMBL/GenBank/DDBJ whole genome shotgun (WGS) entry which is preliminary data.</text>
</comment>
<evidence type="ECO:0000313" key="4">
    <source>
        <dbReference type="Proteomes" id="UP000419144"/>
    </source>
</evidence>
<evidence type="ECO:0000256" key="1">
    <source>
        <dbReference type="SAM" id="MobiDB-lite"/>
    </source>
</evidence>
<protein>
    <submittedName>
        <fullName evidence="3">Uncharacterized protein</fullName>
    </submittedName>
</protein>
<dbReference type="AlphaFoldDB" id="A0A640KM52"/>
<dbReference type="VEuPathDB" id="TriTrypDB:LtaPh_3019900"/>
<feature type="transmembrane region" description="Helical" evidence="2">
    <location>
        <begin position="54"/>
        <end position="75"/>
    </location>
</feature>
<keyword evidence="2" id="KW-1133">Transmembrane helix</keyword>
<evidence type="ECO:0000313" key="3">
    <source>
        <dbReference type="EMBL" id="GET90800.1"/>
    </source>
</evidence>
<accession>A0A640KM52</accession>
<keyword evidence="2" id="KW-0472">Membrane</keyword>
<keyword evidence="4" id="KW-1185">Reference proteome</keyword>
<name>A0A640KM52_LEITA</name>
<proteinExistence type="predicted"/>